<sequence length="105" mass="11125">MLPEPVATTVSDEVPGRPPQRGLAHALHVPRNVKIGAIVGIGLAVVAYAFRVLELFGPFVGTREYPVLGPEGWFAVLAFVLASSTALLVASLLTLASAYRLVKDM</sequence>
<comment type="caution">
    <text evidence="2">The sequence shown here is derived from an EMBL/GenBank/DDBJ whole genome shotgun (WGS) entry which is preliminary data.</text>
</comment>
<feature type="transmembrane region" description="Helical" evidence="1">
    <location>
        <begin position="73"/>
        <end position="99"/>
    </location>
</feature>
<dbReference type="RefSeq" id="WP_129783355.1">
    <property type="nucleotide sequence ID" value="NZ_RZHH01000002.1"/>
</dbReference>
<keyword evidence="1" id="KW-0472">Membrane</keyword>
<evidence type="ECO:0000256" key="1">
    <source>
        <dbReference type="SAM" id="Phobius"/>
    </source>
</evidence>
<name>A0A482TC40_9EURY</name>
<dbReference type="EMBL" id="RZHH01000002">
    <property type="protein sequence ID" value="RYJ12868.1"/>
    <property type="molecule type" value="Genomic_DNA"/>
</dbReference>
<protein>
    <submittedName>
        <fullName evidence="2">Uncharacterized protein</fullName>
    </submittedName>
</protein>
<reference evidence="2 3" key="1">
    <citation type="submission" date="2018-12" db="EMBL/GenBank/DDBJ databases">
        <title>Genome analysis provides insights into bioremediation potentialities of Halogeometricum borinquense strain N11.</title>
        <authorList>
            <person name="Najjari A."/>
            <person name="Youssef N."/>
            <person name="Fhoula I."/>
            <person name="Ben Dhia O."/>
            <person name="Mahjoubi M."/>
            <person name="Ouzari H.I."/>
            <person name="Cherif A."/>
        </authorList>
    </citation>
    <scope>NUCLEOTIDE SEQUENCE [LARGE SCALE GENOMIC DNA]</scope>
    <source>
        <strain evidence="2 3">N11</strain>
    </source>
</reference>
<dbReference type="Pfam" id="PF24380">
    <property type="entry name" value="DUF7536"/>
    <property type="match status" value="1"/>
</dbReference>
<organism evidence="2 3">
    <name type="scientific">Halogeometricum borinquense</name>
    <dbReference type="NCBI Taxonomy" id="60847"/>
    <lineage>
        <taxon>Archaea</taxon>
        <taxon>Methanobacteriati</taxon>
        <taxon>Methanobacteriota</taxon>
        <taxon>Stenosarchaea group</taxon>
        <taxon>Halobacteria</taxon>
        <taxon>Halobacteriales</taxon>
        <taxon>Haloferacaceae</taxon>
        <taxon>Halogeometricum</taxon>
    </lineage>
</organism>
<proteinExistence type="predicted"/>
<gene>
    <name evidence="2" type="ORF">ELS19_02040</name>
</gene>
<keyword evidence="1" id="KW-0812">Transmembrane</keyword>
<keyword evidence="1" id="KW-1133">Transmembrane helix</keyword>
<dbReference type="Proteomes" id="UP000294028">
    <property type="component" value="Unassembled WGS sequence"/>
</dbReference>
<feature type="transmembrane region" description="Helical" evidence="1">
    <location>
        <begin position="35"/>
        <end position="53"/>
    </location>
</feature>
<accession>A0A482TC40</accession>
<evidence type="ECO:0000313" key="2">
    <source>
        <dbReference type="EMBL" id="RYJ12868.1"/>
    </source>
</evidence>
<evidence type="ECO:0000313" key="3">
    <source>
        <dbReference type="Proteomes" id="UP000294028"/>
    </source>
</evidence>
<dbReference type="AlphaFoldDB" id="A0A482TC40"/>
<dbReference type="InterPro" id="IPR055958">
    <property type="entry name" value="DUF7536"/>
</dbReference>